<reference evidence="13 14" key="1">
    <citation type="journal article" date="2015" name="Sci. Rep.">
        <title>The genome of Leishmania panamensis: insights into genomics of the L. (Viannia) subgenus.</title>
        <authorList>
            <person name="Llanes A."/>
            <person name="Restrepo C.M."/>
            <person name="Vecchio G.D."/>
            <person name="Anguizola F.J."/>
            <person name="Lleonart R."/>
        </authorList>
    </citation>
    <scope>NUCLEOTIDE SEQUENCE [LARGE SCALE GENOMIC DNA]</scope>
    <source>
        <strain evidence="13 14">MHOM/PA/94/PSC-1</strain>
    </source>
</reference>
<evidence type="ECO:0000256" key="4">
    <source>
        <dbReference type="ARBA" id="ARBA00022490"/>
    </source>
</evidence>
<dbReference type="VEuPathDB" id="TriTrypDB:LPMP_242280"/>
<proteinExistence type="inferred from homology"/>
<gene>
    <name evidence="13" type="ORF">LPMP_242280</name>
</gene>
<dbReference type="InterPro" id="IPR033585">
    <property type="entry name" value="DRC12-like"/>
</dbReference>
<evidence type="ECO:0000256" key="3">
    <source>
        <dbReference type="ARBA" id="ARBA00011248"/>
    </source>
</evidence>
<evidence type="ECO:0000313" key="14">
    <source>
        <dbReference type="Proteomes" id="UP000063063"/>
    </source>
</evidence>
<evidence type="ECO:0000256" key="7">
    <source>
        <dbReference type="ARBA" id="ARBA00023069"/>
    </source>
</evidence>
<dbReference type="RefSeq" id="XP_010699567.1">
    <property type="nucleotide sequence ID" value="XM_010701265.1"/>
</dbReference>
<dbReference type="AlphaFoldDB" id="A0A088RSH3"/>
<keyword evidence="6 12" id="KW-0175">Coiled coil</keyword>
<evidence type="ECO:0000256" key="11">
    <source>
        <dbReference type="ARBA" id="ARBA00044800"/>
    </source>
</evidence>
<dbReference type="EMBL" id="CP009393">
    <property type="protein sequence ID" value="AIN98860.1"/>
    <property type="molecule type" value="Genomic_DNA"/>
</dbReference>
<evidence type="ECO:0000256" key="2">
    <source>
        <dbReference type="ARBA" id="ARBA00004611"/>
    </source>
</evidence>
<dbReference type="PANTHER" id="PTHR28656:SF1">
    <property type="entry name" value="COILED-COIL DOMAIN-CONTAINING PROTEIN 153"/>
    <property type="match status" value="1"/>
</dbReference>
<evidence type="ECO:0000256" key="12">
    <source>
        <dbReference type="SAM" id="Coils"/>
    </source>
</evidence>
<keyword evidence="8" id="KW-0206">Cytoskeleton</keyword>
<dbReference type="KEGG" id="lpan:LPMP_242280"/>
<comment type="subunit">
    <text evidence="3">Component of the nexin-dynein regulatory complex (N-DRC).</text>
</comment>
<sequence length="163" mass="18733">MPPKVKKVSTAASNELYYEDQRLADEIVILKERLNALKKVYLDRMKALAEQKQQQLLFSAELEERTALLEGKKSEKADVLTDSTRVYKVRERMAVQDIVMQDAALNALQEAKRKLQDQLEACSADFDSRIKSKKREFESLCERTTDMEKEIAMLLSDVEVCSP</sequence>
<comment type="subcellular location">
    <subcellularLocation>
        <location evidence="2">Cytoplasm</location>
        <location evidence="2">Cytoskeleton</location>
        <location evidence="2">Flagellum axoneme</location>
    </subcellularLocation>
</comment>
<comment type="similarity">
    <text evidence="10">Belongs to the DRC12 family.</text>
</comment>
<evidence type="ECO:0000256" key="5">
    <source>
        <dbReference type="ARBA" id="ARBA00022846"/>
    </source>
</evidence>
<dbReference type="OrthoDB" id="271125at2759"/>
<keyword evidence="7" id="KW-0969">Cilium</keyword>
<dbReference type="PANTHER" id="PTHR28656">
    <property type="entry name" value="COILED-COIL DOMAIN-CONTAINING PROTEIN 153"/>
    <property type="match status" value="1"/>
</dbReference>
<evidence type="ECO:0000256" key="1">
    <source>
        <dbReference type="ARBA" id="ARBA00003029"/>
    </source>
</evidence>
<name>A0A088RSH3_LEIPA</name>
<accession>A0A088RSH3</accession>
<evidence type="ECO:0000313" key="13">
    <source>
        <dbReference type="EMBL" id="AIN98860.1"/>
    </source>
</evidence>
<comment type="function">
    <text evidence="1">Component of the nexin-dynein regulatory complex (N-DRC), a key regulator of ciliary/flagellar motility which maintains the alignment and integrity of the distal axoneme and regulates microtubule sliding in motile axonemes.</text>
</comment>
<organism evidence="13 14">
    <name type="scientific">Leishmania panamensis</name>
    <dbReference type="NCBI Taxonomy" id="5679"/>
    <lineage>
        <taxon>Eukaryota</taxon>
        <taxon>Discoba</taxon>
        <taxon>Euglenozoa</taxon>
        <taxon>Kinetoplastea</taxon>
        <taxon>Metakinetoplastina</taxon>
        <taxon>Trypanosomatida</taxon>
        <taxon>Trypanosomatidae</taxon>
        <taxon>Leishmaniinae</taxon>
        <taxon>Leishmania</taxon>
        <taxon>Leishmania guyanensis species complex</taxon>
    </lineage>
</organism>
<dbReference type="GeneID" id="22575637"/>
<evidence type="ECO:0000256" key="10">
    <source>
        <dbReference type="ARBA" id="ARBA00044754"/>
    </source>
</evidence>
<evidence type="ECO:0000256" key="8">
    <source>
        <dbReference type="ARBA" id="ARBA00023212"/>
    </source>
</evidence>
<keyword evidence="14" id="KW-1185">Reference proteome</keyword>
<keyword evidence="5" id="KW-0282">Flagellum</keyword>
<dbReference type="eggNOG" id="ENOG502SD89">
    <property type="taxonomic scope" value="Eukaryota"/>
</dbReference>
<evidence type="ECO:0000256" key="9">
    <source>
        <dbReference type="ARBA" id="ARBA00023273"/>
    </source>
</evidence>
<dbReference type="Proteomes" id="UP000063063">
    <property type="component" value="Chromosome 24"/>
</dbReference>
<feature type="coiled-coil region" evidence="12">
    <location>
        <begin position="98"/>
        <end position="125"/>
    </location>
</feature>
<keyword evidence="4" id="KW-0963">Cytoplasm</keyword>
<keyword evidence="9" id="KW-0966">Cell projection</keyword>
<evidence type="ECO:0000256" key="6">
    <source>
        <dbReference type="ARBA" id="ARBA00023054"/>
    </source>
</evidence>
<protein>
    <recommendedName>
        <fullName evidence="11">Dynein regulatory complex protein 12</fullName>
    </recommendedName>
</protein>
<dbReference type="VEuPathDB" id="TriTrypDB:LPAL13_240030100"/>